<keyword evidence="1" id="KW-1185">Reference proteome</keyword>
<accession>A0A914NIB8</accession>
<protein>
    <submittedName>
        <fullName evidence="2">Uncharacterized protein</fullName>
    </submittedName>
</protein>
<organism evidence="1 2">
    <name type="scientific">Meloidogyne incognita</name>
    <name type="common">Southern root-knot nematode worm</name>
    <name type="synonym">Oxyuris incognita</name>
    <dbReference type="NCBI Taxonomy" id="6306"/>
    <lineage>
        <taxon>Eukaryota</taxon>
        <taxon>Metazoa</taxon>
        <taxon>Ecdysozoa</taxon>
        <taxon>Nematoda</taxon>
        <taxon>Chromadorea</taxon>
        <taxon>Rhabditida</taxon>
        <taxon>Tylenchina</taxon>
        <taxon>Tylenchomorpha</taxon>
        <taxon>Tylenchoidea</taxon>
        <taxon>Meloidogynidae</taxon>
        <taxon>Meloidogyninae</taxon>
        <taxon>Meloidogyne</taxon>
        <taxon>Meloidogyne incognita group</taxon>
    </lineage>
</organism>
<name>A0A914NIB8_MELIC</name>
<proteinExistence type="predicted"/>
<dbReference type="WBParaSite" id="Minc3s06712g40215">
    <property type="protein sequence ID" value="Minc3s06712g40215"/>
    <property type="gene ID" value="Minc3s06712g40215"/>
</dbReference>
<reference evidence="2" key="1">
    <citation type="submission" date="2022-11" db="UniProtKB">
        <authorList>
            <consortium name="WormBaseParasite"/>
        </authorList>
    </citation>
    <scope>IDENTIFICATION</scope>
</reference>
<dbReference type="Proteomes" id="UP000887563">
    <property type="component" value="Unplaced"/>
</dbReference>
<dbReference type="AlphaFoldDB" id="A0A914NIB8"/>
<evidence type="ECO:0000313" key="1">
    <source>
        <dbReference type="Proteomes" id="UP000887563"/>
    </source>
</evidence>
<sequence>MRITCLNKQGVFDLIEHSEYYSTLYHNRRVCKDDKYLLNVEENVYNIPSIPIECDEAIYENQIGNIYIITIQNFEENNPTISSLCKLNRNNPQTINVEKIDYELERYRRPDNKAKYASNNRSLINEPTQNNTLHSTDQWKSKTRYPIIELRNPIRETNENNILDPTYQCKKVTKMKN</sequence>
<evidence type="ECO:0000313" key="2">
    <source>
        <dbReference type="WBParaSite" id="Minc3s06712g40215"/>
    </source>
</evidence>